<dbReference type="InterPro" id="IPR002156">
    <property type="entry name" value="RNaseH_domain"/>
</dbReference>
<dbReference type="PANTHER" id="PTHR47074">
    <property type="entry name" value="BNAC02G40300D PROTEIN"/>
    <property type="match status" value="1"/>
</dbReference>
<accession>A0AAD4YY78</accession>
<gene>
    <name evidence="2" type="ORF">L3X38_034779</name>
</gene>
<dbReference type="Pfam" id="PF13456">
    <property type="entry name" value="RVT_3"/>
    <property type="match status" value="1"/>
</dbReference>
<reference evidence="2 3" key="1">
    <citation type="journal article" date="2022" name="G3 (Bethesda)">
        <title>Whole-genome sequence and methylome profiling of the almond [Prunus dulcis (Mill.) D.A. Webb] cultivar 'Nonpareil'.</title>
        <authorList>
            <person name="D'Amico-Willman K.M."/>
            <person name="Ouma W.Z."/>
            <person name="Meulia T."/>
            <person name="Sideli G.M."/>
            <person name="Gradziel T.M."/>
            <person name="Fresnedo-Ramirez J."/>
        </authorList>
    </citation>
    <scope>NUCLEOTIDE SEQUENCE [LARGE SCALE GENOMIC DNA]</scope>
    <source>
        <strain evidence="2">Clone GOH B32 T37-40</strain>
    </source>
</reference>
<feature type="domain" description="RNase H type-1" evidence="1">
    <location>
        <begin position="23"/>
        <end position="105"/>
    </location>
</feature>
<dbReference type="GO" id="GO:0003676">
    <property type="term" value="F:nucleic acid binding"/>
    <property type="evidence" value="ECO:0007669"/>
    <property type="project" value="InterPro"/>
</dbReference>
<evidence type="ECO:0000259" key="1">
    <source>
        <dbReference type="Pfam" id="PF13456"/>
    </source>
</evidence>
<evidence type="ECO:0000313" key="3">
    <source>
        <dbReference type="Proteomes" id="UP001054821"/>
    </source>
</evidence>
<keyword evidence="3" id="KW-1185">Reference proteome</keyword>
<dbReference type="InterPro" id="IPR036397">
    <property type="entry name" value="RNaseH_sf"/>
</dbReference>
<sequence>MLELLLVQADLSCFSKENIASFHTEEVLALKHGLLRAKELNLVNVVVESDSQVAINSVQRDVSSSNWELYPILKDIRFLKASFTNLNWAWVPREANQSADAVASLARKGMCLELWLVRPPSSLVHILFRYGLLPCPPPGA</sequence>
<dbReference type="AlphaFoldDB" id="A0AAD4YY78"/>
<organism evidence="2 3">
    <name type="scientific">Prunus dulcis</name>
    <name type="common">Almond</name>
    <name type="synonym">Amygdalus dulcis</name>
    <dbReference type="NCBI Taxonomy" id="3755"/>
    <lineage>
        <taxon>Eukaryota</taxon>
        <taxon>Viridiplantae</taxon>
        <taxon>Streptophyta</taxon>
        <taxon>Embryophyta</taxon>
        <taxon>Tracheophyta</taxon>
        <taxon>Spermatophyta</taxon>
        <taxon>Magnoliopsida</taxon>
        <taxon>eudicotyledons</taxon>
        <taxon>Gunneridae</taxon>
        <taxon>Pentapetalae</taxon>
        <taxon>rosids</taxon>
        <taxon>fabids</taxon>
        <taxon>Rosales</taxon>
        <taxon>Rosaceae</taxon>
        <taxon>Amygdaloideae</taxon>
        <taxon>Amygdaleae</taxon>
        <taxon>Prunus</taxon>
    </lineage>
</organism>
<dbReference type="PANTHER" id="PTHR47074:SF11">
    <property type="entry name" value="REVERSE TRANSCRIPTASE-LIKE PROTEIN"/>
    <property type="match status" value="1"/>
</dbReference>
<protein>
    <recommendedName>
        <fullName evidence="1">RNase H type-1 domain-containing protein</fullName>
    </recommendedName>
</protein>
<dbReference type="Gene3D" id="3.30.420.10">
    <property type="entry name" value="Ribonuclease H-like superfamily/Ribonuclease H"/>
    <property type="match status" value="1"/>
</dbReference>
<dbReference type="GO" id="GO:0004523">
    <property type="term" value="F:RNA-DNA hybrid ribonuclease activity"/>
    <property type="evidence" value="ECO:0007669"/>
    <property type="project" value="InterPro"/>
</dbReference>
<dbReference type="InterPro" id="IPR044730">
    <property type="entry name" value="RNase_H-like_dom_plant"/>
</dbReference>
<dbReference type="CDD" id="cd06222">
    <property type="entry name" value="RNase_H_like"/>
    <property type="match status" value="1"/>
</dbReference>
<comment type="caution">
    <text evidence="2">The sequence shown here is derived from an EMBL/GenBank/DDBJ whole genome shotgun (WGS) entry which is preliminary data.</text>
</comment>
<dbReference type="InterPro" id="IPR052929">
    <property type="entry name" value="RNase_H-like_EbsB-rel"/>
</dbReference>
<dbReference type="EMBL" id="JAJFAZ020000006">
    <property type="protein sequence ID" value="KAI5325705.1"/>
    <property type="molecule type" value="Genomic_DNA"/>
</dbReference>
<evidence type="ECO:0000313" key="2">
    <source>
        <dbReference type="EMBL" id="KAI5325705.1"/>
    </source>
</evidence>
<name>A0AAD4YY78_PRUDU</name>
<dbReference type="SUPFAM" id="SSF53098">
    <property type="entry name" value="Ribonuclease H-like"/>
    <property type="match status" value="1"/>
</dbReference>
<proteinExistence type="predicted"/>
<dbReference type="InterPro" id="IPR012337">
    <property type="entry name" value="RNaseH-like_sf"/>
</dbReference>
<dbReference type="Proteomes" id="UP001054821">
    <property type="component" value="Chromosome 6"/>
</dbReference>